<dbReference type="Proteomes" id="UP001362999">
    <property type="component" value="Unassembled WGS sequence"/>
</dbReference>
<feature type="signal peptide" evidence="3">
    <location>
        <begin position="1"/>
        <end position="24"/>
    </location>
</feature>
<gene>
    <name evidence="4" type="ORF">R3P38DRAFT_3245362</name>
</gene>
<sequence length="190" mass="19554">MTTTPITILALSLSLASSITPVNAFIDNNNRRHSRTSRIIGGIIAGVAILLILLACCIARRRRMRAFNSGPIIGAAGPTPAGGFGGGKPGLFGAGRWGNKHNDNLNQNNQGYGGAGGYQQGGGYYPGGGAGAAQSPPPYNNETRPQAQAQAQGYDAAPAQGQYAAPPGPPPQAHLNQPDQHQPFVGGFRT</sequence>
<dbReference type="EMBL" id="JAWWNJ010000255">
    <property type="protein sequence ID" value="KAK6966836.1"/>
    <property type="molecule type" value="Genomic_DNA"/>
</dbReference>
<keyword evidence="2" id="KW-1133">Transmembrane helix</keyword>
<name>A0AAV9Z0J7_9AGAR</name>
<keyword evidence="5" id="KW-1185">Reference proteome</keyword>
<evidence type="ECO:0000256" key="2">
    <source>
        <dbReference type="SAM" id="Phobius"/>
    </source>
</evidence>
<dbReference type="AlphaFoldDB" id="A0AAV9Z0J7"/>
<comment type="caution">
    <text evidence="4">The sequence shown here is derived from an EMBL/GenBank/DDBJ whole genome shotgun (WGS) entry which is preliminary data.</text>
</comment>
<keyword evidence="2" id="KW-0472">Membrane</keyword>
<evidence type="ECO:0000256" key="1">
    <source>
        <dbReference type="SAM" id="MobiDB-lite"/>
    </source>
</evidence>
<feature type="region of interest" description="Disordered" evidence="1">
    <location>
        <begin position="94"/>
        <end position="113"/>
    </location>
</feature>
<feature type="region of interest" description="Disordered" evidence="1">
    <location>
        <begin position="126"/>
        <end position="190"/>
    </location>
</feature>
<evidence type="ECO:0000313" key="4">
    <source>
        <dbReference type="EMBL" id="KAK6966836.1"/>
    </source>
</evidence>
<evidence type="ECO:0000313" key="5">
    <source>
        <dbReference type="Proteomes" id="UP001362999"/>
    </source>
</evidence>
<evidence type="ECO:0000256" key="3">
    <source>
        <dbReference type="SAM" id="SignalP"/>
    </source>
</evidence>
<accession>A0AAV9Z0J7</accession>
<feature type="compositionally biased region" description="Low complexity" evidence="1">
    <location>
        <begin position="145"/>
        <end position="165"/>
    </location>
</feature>
<keyword evidence="3" id="KW-0732">Signal</keyword>
<organism evidence="4 5">
    <name type="scientific">Favolaschia claudopus</name>
    <dbReference type="NCBI Taxonomy" id="2862362"/>
    <lineage>
        <taxon>Eukaryota</taxon>
        <taxon>Fungi</taxon>
        <taxon>Dikarya</taxon>
        <taxon>Basidiomycota</taxon>
        <taxon>Agaricomycotina</taxon>
        <taxon>Agaricomycetes</taxon>
        <taxon>Agaricomycetidae</taxon>
        <taxon>Agaricales</taxon>
        <taxon>Marasmiineae</taxon>
        <taxon>Mycenaceae</taxon>
        <taxon>Favolaschia</taxon>
    </lineage>
</organism>
<keyword evidence="2" id="KW-0812">Transmembrane</keyword>
<reference evidence="4 5" key="1">
    <citation type="journal article" date="2024" name="J Genomics">
        <title>Draft genome sequencing and assembly of Favolaschia claudopus CIRM-BRFM 2984 isolated from oak limbs.</title>
        <authorList>
            <person name="Navarro D."/>
            <person name="Drula E."/>
            <person name="Chaduli D."/>
            <person name="Cazenave R."/>
            <person name="Ahrendt S."/>
            <person name="Wang J."/>
            <person name="Lipzen A."/>
            <person name="Daum C."/>
            <person name="Barry K."/>
            <person name="Grigoriev I.V."/>
            <person name="Favel A."/>
            <person name="Rosso M.N."/>
            <person name="Martin F."/>
        </authorList>
    </citation>
    <scope>NUCLEOTIDE SEQUENCE [LARGE SCALE GENOMIC DNA]</scope>
    <source>
        <strain evidence="4 5">CIRM-BRFM 2984</strain>
    </source>
</reference>
<proteinExistence type="predicted"/>
<feature type="chain" id="PRO_5043339817" evidence="3">
    <location>
        <begin position="25"/>
        <end position="190"/>
    </location>
</feature>
<protein>
    <submittedName>
        <fullName evidence="4">Uncharacterized protein</fullName>
    </submittedName>
</protein>
<feature type="transmembrane region" description="Helical" evidence="2">
    <location>
        <begin position="40"/>
        <end position="59"/>
    </location>
</feature>